<dbReference type="RefSeq" id="WP_343763267.1">
    <property type="nucleotide sequence ID" value="NZ_BAAAFG010000002.1"/>
</dbReference>
<protein>
    <submittedName>
        <fullName evidence="2">Uncharacterized protein</fullName>
    </submittedName>
</protein>
<keyword evidence="3" id="KW-1185">Reference proteome</keyword>
<evidence type="ECO:0000313" key="2">
    <source>
        <dbReference type="EMBL" id="GAA0871298.1"/>
    </source>
</evidence>
<keyword evidence="1" id="KW-1133">Transmembrane helix</keyword>
<keyword evidence="1" id="KW-0472">Membrane</keyword>
<organism evidence="2 3">
    <name type="scientific">Gangjinia marincola</name>
    <dbReference type="NCBI Taxonomy" id="578463"/>
    <lineage>
        <taxon>Bacteria</taxon>
        <taxon>Pseudomonadati</taxon>
        <taxon>Bacteroidota</taxon>
        <taxon>Flavobacteriia</taxon>
        <taxon>Flavobacteriales</taxon>
        <taxon>Flavobacteriaceae</taxon>
        <taxon>Gangjinia</taxon>
    </lineage>
</organism>
<gene>
    <name evidence="2" type="ORF">GCM10009117_04440</name>
</gene>
<evidence type="ECO:0000313" key="3">
    <source>
        <dbReference type="Proteomes" id="UP001500507"/>
    </source>
</evidence>
<proteinExistence type="predicted"/>
<comment type="caution">
    <text evidence="2">The sequence shown here is derived from an EMBL/GenBank/DDBJ whole genome shotgun (WGS) entry which is preliminary data.</text>
</comment>
<feature type="transmembrane region" description="Helical" evidence="1">
    <location>
        <begin position="46"/>
        <end position="68"/>
    </location>
</feature>
<reference evidence="3" key="1">
    <citation type="journal article" date="2019" name="Int. J. Syst. Evol. Microbiol.">
        <title>The Global Catalogue of Microorganisms (GCM) 10K type strain sequencing project: providing services to taxonomists for standard genome sequencing and annotation.</title>
        <authorList>
            <consortium name="The Broad Institute Genomics Platform"/>
            <consortium name="The Broad Institute Genome Sequencing Center for Infectious Disease"/>
            <person name="Wu L."/>
            <person name="Ma J."/>
        </authorList>
    </citation>
    <scope>NUCLEOTIDE SEQUENCE [LARGE SCALE GENOMIC DNA]</scope>
    <source>
        <strain evidence="3">JCM 16082</strain>
    </source>
</reference>
<name>A0ABP3XSZ6_9FLAO</name>
<feature type="transmembrane region" description="Helical" evidence="1">
    <location>
        <begin position="12"/>
        <end position="34"/>
    </location>
</feature>
<accession>A0ABP3XSZ6</accession>
<dbReference type="EMBL" id="BAAAFG010000002">
    <property type="protein sequence ID" value="GAA0871298.1"/>
    <property type="molecule type" value="Genomic_DNA"/>
</dbReference>
<evidence type="ECO:0000256" key="1">
    <source>
        <dbReference type="SAM" id="Phobius"/>
    </source>
</evidence>
<keyword evidence="1" id="KW-0812">Transmembrane</keyword>
<dbReference type="Proteomes" id="UP001500507">
    <property type="component" value="Unassembled WGS sequence"/>
</dbReference>
<sequence>MLKTKIFWKLTLKFGLSFLALFVVISFIMDLMGWQSSLVDNIKAGNWALVVGVYTAMGFFYGMVMAFLRLRNNQKK</sequence>